<dbReference type="Proteomes" id="UP001596501">
    <property type="component" value="Unassembled WGS sequence"/>
</dbReference>
<reference evidence="2" key="1">
    <citation type="journal article" date="2019" name="Int. J. Syst. Evol. Microbiol.">
        <title>The Global Catalogue of Microorganisms (GCM) 10K type strain sequencing project: providing services to taxonomists for standard genome sequencing and annotation.</title>
        <authorList>
            <consortium name="The Broad Institute Genomics Platform"/>
            <consortium name="The Broad Institute Genome Sequencing Center for Infectious Disease"/>
            <person name="Wu L."/>
            <person name="Ma J."/>
        </authorList>
    </citation>
    <scope>NUCLEOTIDE SEQUENCE [LARGE SCALE GENOMIC DNA]</scope>
    <source>
        <strain evidence="2">CGMCC 1.12371</strain>
    </source>
</reference>
<name>A0ABW2QQI8_9BURK</name>
<evidence type="ECO:0000313" key="1">
    <source>
        <dbReference type="EMBL" id="MFC7411635.1"/>
    </source>
</evidence>
<proteinExistence type="predicted"/>
<dbReference type="EMBL" id="JBHTCA010000039">
    <property type="protein sequence ID" value="MFC7411635.1"/>
    <property type="molecule type" value="Genomic_DNA"/>
</dbReference>
<dbReference type="RefSeq" id="WP_382228323.1">
    <property type="nucleotide sequence ID" value="NZ_JBHTCA010000039.1"/>
</dbReference>
<evidence type="ECO:0000313" key="2">
    <source>
        <dbReference type="Proteomes" id="UP001596501"/>
    </source>
</evidence>
<gene>
    <name evidence="1" type="ORF">ACFQPB_22505</name>
</gene>
<accession>A0ABW2QQI8</accession>
<evidence type="ECO:0008006" key="3">
    <source>
        <dbReference type="Google" id="ProtNLM"/>
    </source>
</evidence>
<sequence>MSLQSELKRLFSPPVIRQSKRLKPDRVDALAVGEAAGALLRLKGKPTEQIALVRTMSPTTAAALCRWLADPAFWGLVSNVSHH</sequence>
<organism evidence="1 2">
    <name type="scientific">Hydrogenophaga atypica</name>
    <dbReference type="NCBI Taxonomy" id="249409"/>
    <lineage>
        <taxon>Bacteria</taxon>
        <taxon>Pseudomonadati</taxon>
        <taxon>Pseudomonadota</taxon>
        <taxon>Betaproteobacteria</taxon>
        <taxon>Burkholderiales</taxon>
        <taxon>Comamonadaceae</taxon>
        <taxon>Hydrogenophaga</taxon>
    </lineage>
</organism>
<comment type="caution">
    <text evidence="1">The sequence shown here is derived from an EMBL/GenBank/DDBJ whole genome shotgun (WGS) entry which is preliminary data.</text>
</comment>
<protein>
    <recommendedName>
        <fullName evidence="3">Transposase</fullName>
    </recommendedName>
</protein>
<keyword evidence="2" id="KW-1185">Reference proteome</keyword>